<evidence type="ECO:0000256" key="1">
    <source>
        <dbReference type="ARBA" id="ARBA00009405"/>
    </source>
</evidence>
<feature type="domain" description="Pyruvate carboxyltransferase" evidence="4">
    <location>
        <begin position="27"/>
        <end position="295"/>
    </location>
</feature>
<dbReference type="PROSITE" id="PS50991">
    <property type="entry name" value="PYR_CT"/>
    <property type="match status" value="1"/>
</dbReference>
<proteinExistence type="inferred from homology"/>
<keyword evidence="2" id="KW-0479">Metal-binding</keyword>
<dbReference type="InterPro" id="IPR043594">
    <property type="entry name" value="HMGL"/>
</dbReference>
<dbReference type="GO" id="GO:0004419">
    <property type="term" value="F:hydroxymethylglutaryl-CoA lyase activity"/>
    <property type="evidence" value="ECO:0007669"/>
    <property type="project" value="TreeGrafter"/>
</dbReference>
<dbReference type="AlphaFoldDB" id="A0A2A5J741"/>
<sequence>MTETVAGSPVWKPAPHRVPAPGLPTSVRIYEVGPRDGLQAETAVIPTETKAQFIERLVAAGSRTVELTSFVSPRWIPQLADAEELMGRLHLPDSVRTVVLVPNRKGLERAVAAGASEVAVFVSATKEFAKRNLNSTVDGAIAAAAEVTTAARALGLPVRGYISMCFGDPWEGSVPVERVADIAKTLIDSGVTSLSLGDTIGVGTPGHVLALLGALRERGIPISQIAMHFHDTYGQALSNVYASLTAGVSEFDSSAGGLGRCPYAKGATGNLATEDLVWMLHGLGIDTGIDLDSLTDTSSWMAEQIGHSSPSRVVTALRAART</sequence>
<evidence type="ECO:0000256" key="2">
    <source>
        <dbReference type="ARBA" id="ARBA00022723"/>
    </source>
</evidence>
<keyword evidence="3 5" id="KW-0456">Lyase</keyword>
<dbReference type="FunFam" id="3.20.20.70:FF:000071">
    <property type="entry name" value="Hydroxymethylglutaryl-CoA lyase"/>
    <property type="match status" value="1"/>
</dbReference>
<evidence type="ECO:0000313" key="5">
    <source>
        <dbReference type="EMBL" id="PCK25172.1"/>
    </source>
</evidence>
<dbReference type="InterPro" id="IPR013785">
    <property type="entry name" value="Aldolase_TIM"/>
</dbReference>
<gene>
    <name evidence="5" type="ORF">CHR55_22270</name>
</gene>
<dbReference type="GO" id="GO:0006552">
    <property type="term" value="P:L-leucine catabolic process"/>
    <property type="evidence" value="ECO:0007669"/>
    <property type="project" value="TreeGrafter"/>
</dbReference>
<name>A0A2A5J741_RHOSG</name>
<evidence type="ECO:0000313" key="6">
    <source>
        <dbReference type="Proteomes" id="UP000230886"/>
    </source>
</evidence>
<dbReference type="Gene3D" id="3.20.20.70">
    <property type="entry name" value="Aldolase class I"/>
    <property type="match status" value="1"/>
</dbReference>
<comment type="caution">
    <text evidence="5">The sequence shown here is derived from an EMBL/GenBank/DDBJ whole genome shotgun (WGS) entry which is preliminary data.</text>
</comment>
<reference evidence="5 6" key="1">
    <citation type="submission" date="2017-07" db="EMBL/GenBank/DDBJ databases">
        <title>Draft sequence of Rhodococcus enclensis 23b-28.</title>
        <authorList>
            <person name="Besaury L."/>
            <person name="Sancelme M."/>
            <person name="Amato P."/>
            <person name="Lallement A."/>
            <person name="Delort A.-M."/>
        </authorList>
    </citation>
    <scope>NUCLEOTIDE SEQUENCE [LARGE SCALE GENOMIC DNA]</scope>
    <source>
        <strain evidence="5 6">23b-28</strain>
    </source>
</reference>
<dbReference type="GO" id="GO:0046872">
    <property type="term" value="F:metal ion binding"/>
    <property type="evidence" value="ECO:0007669"/>
    <property type="project" value="UniProtKB-KW"/>
</dbReference>
<dbReference type="CDD" id="cd07938">
    <property type="entry name" value="DRE_TIM_HMGL"/>
    <property type="match status" value="1"/>
</dbReference>
<protein>
    <submittedName>
        <fullName evidence="5">Hydroxymethylglutaryl-CoA lyase</fullName>
    </submittedName>
</protein>
<dbReference type="Proteomes" id="UP000230886">
    <property type="component" value="Unassembled WGS sequence"/>
</dbReference>
<dbReference type="Pfam" id="PF00682">
    <property type="entry name" value="HMGL-like"/>
    <property type="match status" value="1"/>
</dbReference>
<organism evidence="5 6">
    <name type="scientific">Rhodococcus qingshengii</name>
    <dbReference type="NCBI Taxonomy" id="334542"/>
    <lineage>
        <taxon>Bacteria</taxon>
        <taxon>Bacillati</taxon>
        <taxon>Actinomycetota</taxon>
        <taxon>Actinomycetes</taxon>
        <taxon>Mycobacteriales</taxon>
        <taxon>Nocardiaceae</taxon>
        <taxon>Rhodococcus</taxon>
        <taxon>Rhodococcus erythropolis group</taxon>
    </lineage>
</organism>
<dbReference type="EMBL" id="NOVD01000019">
    <property type="protein sequence ID" value="PCK25172.1"/>
    <property type="molecule type" value="Genomic_DNA"/>
</dbReference>
<comment type="similarity">
    <text evidence="1">Belongs to the HMG-CoA lyase family.</text>
</comment>
<dbReference type="InterPro" id="IPR000891">
    <property type="entry name" value="PYR_CT"/>
</dbReference>
<dbReference type="PANTHER" id="PTHR42738">
    <property type="entry name" value="HYDROXYMETHYLGLUTARYL-COA LYASE"/>
    <property type="match status" value="1"/>
</dbReference>
<dbReference type="SUPFAM" id="SSF51569">
    <property type="entry name" value="Aldolase"/>
    <property type="match status" value="1"/>
</dbReference>
<evidence type="ECO:0000259" key="4">
    <source>
        <dbReference type="PROSITE" id="PS50991"/>
    </source>
</evidence>
<dbReference type="NCBIfam" id="NF004283">
    <property type="entry name" value="PRK05692.1"/>
    <property type="match status" value="1"/>
</dbReference>
<dbReference type="PANTHER" id="PTHR42738:SF7">
    <property type="entry name" value="HYDROXYMETHYLGLUTARYL-COA LYASE"/>
    <property type="match status" value="1"/>
</dbReference>
<dbReference type="RefSeq" id="WP_082845755.1">
    <property type="nucleotide sequence ID" value="NZ_JASIRM010000008.1"/>
</dbReference>
<dbReference type="GO" id="GO:0046951">
    <property type="term" value="P:ketone body biosynthetic process"/>
    <property type="evidence" value="ECO:0007669"/>
    <property type="project" value="TreeGrafter"/>
</dbReference>
<accession>A0A2A5J741</accession>
<evidence type="ECO:0000256" key="3">
    <source>
        <dbReference type="ARBA" id="ARBA00023239"/>
    </source>
</evidence>